<proteinExistence type="predicted"/>
<organism evidence="2 4">
    <name type="scientific">Thalassovita autumnalis</name>
    <dbReference type="NCBI Taxonomy" id="2072972"/>
    <lineage>
        <taxon>Bacteria</taxon>
        <taxon>Pseudomonadati</taxon>
        <taxon>Pseudomonadota</taxon>
        <taxon>Alphaproteobacteria</taxon>
        <taxon>Rhodobacterales</taxon>
        <taxon>Roseobacteraceae</taxon>
        <taxon>Thalassovita</taxon>
    </lineage>
</organism>
<dbReference type="EMBL" id="CYSB01000030">
    <property type="protein sequence ID" value="CUH68189.1"/>
    <property type="molecule type" value="Genomic_DNA"/>
</dbReference>
<evidence type="ECO:0000313" key="4">
    <source>
        <dbReference type="Proteomes" id="UP000051887"/>
    </source>
</evidence>
<dbReference type="EMBL" id="CYSC01000040">
    <property type="protein sequence ID" value="CUH73385.1"/>
    <property type="molecule type" value="Genomic_DNA"/>
</dbReference>
<dbReference type="AlphaFoldDB" id="A0A0P1FKA8"/>
<sequence>MAKIYDRFDTVIVARAGLTLTSVDDLKGSRLAIPRGSFEGSSILEDPEIEIVLTNDVAQSVALLVAGRVDAVSGTELSILYELSLLETGRKVLGEVFTYERQEMWLQCAKGQLPEIEDEGLRQAANALREAGAYDDIMQAYTKPNAVTQ</sequence>
<dbReference type="Proteomes" id="UP000051086">
    <property type="component" value="Unassembled WGS sequence"/>
</dbReference>
<reference evidence="2 4" key="2">
    <citation type="submission" date="2015-09" db="EMBL/GenBank/DDBJ databases">
        <authorList>
            <consortium name="Swine Surveillance"/>
        </authorList>
    </citation>
    <scope>NUCLEOTIDE SEQUENCE [LARGE SCALE GENOMIC DNA]</scope>
    <source>
        <strain evidence="2 4">5120</strain>
    </source>
</reference>
<evidence type="ECO:0000313" key="1">
    <source>
        <dbReference type="EMBL" id="CUH68189.1"/>
    </source>
</evidence>
<name>A0A0P1FKA8_9RHOB</name>
<dbReference type="RefSeq" id="WP_058244539.1">
    <property type="nucleotide sequence ID" value="NZ_CYSB01000030.1"/>
</dbReference>
<protein>
    <submittedName>
        <fullName evidence="2">Bacterial extracellular solute-binding proteins, family 3</fullName>
    </submittedName>
</protein>
<reference evidence="1 3" key="1">
    <citation type="submission" date="2015-09" db="EMBL/GenBank/DDBJ databases">
        <authorList>
            <person name="Rodrigo-Torres L."/>
            <person name="Arahal D.R."/>
        </authorList>
    </citation>
    <scope>NUCLEOTIDE SEQUENCE [LARGE SCALE GENOMIC DNA]</scope>
    <source>
        <strain evidence="1 3">CECT 5118</strain>
    </source>
</reference>
<evidence type="ECO:0000313" key="2">
    <source>
        <dbReference type="EMBL" id="CUH73385.1"/>
    </source>
</evidence>
<dbReference type="Gene3D" id="3.40.190.10">
    <property type="entry name" value="Periplasmic binding protein-like II"/>
    <property type="match status" value="2"/>
</dbReference>
<dbReference type="SUPFAM" id="SSF53850">
    <property type="entry name" value="Periplasmic binding protein-like II"/>
    <property type="match status" value="1"/>
</dbReference>
<evidence type="ECO:0000313" key="3">
    <source>
        <dbReference type="Proteomes" id="UP000051086"/>
    </source>
</evidence>
<accession>A0A0P1FKA8</accession>
<gene>
    <name evidence="1" type="ORF">TL5118_02515</name>
    <name evidence="2" type="ORF">TL5120_03194</name>
</gene>
<dbReference type="OrthoDB" id="7354650at2"/>
<keyword evidence="3" id="KW-1185">Reference proteome</keyword>
<dbReference type="Proteomes" id="UP000051887">
    <property type="component" value="Unassembled WGS sequence"/>
</dbReference>